<dbReference type="SUPFAM" id="SSF69322">
    <property type="entry name" value="Tricorn protease domain 2"/>
    <property type="match status" value="1"/>
</dbReference>
<dbReference type="InterPro" id="IPR011600">
    <property type="entry name" value="Pept_C14_caspase"/>
</dbReference>
<dbReference type="InterPro" id="IPR027417">
    <property type="entry name" value="P-loop_NTPase"/>
</dbReference>
<protein>
    <submittedName>
        <fullName evidence="3">High-affnity carbon uptake protein Hat/HatR</fullName>
    </submittedName>
</protein>
<dbReference type="InterPro" id="IPR015943">
    <property type="entry name" value="WD40/YVTN_repeat-like_dom_sf"/>
</dbReference>
<dbReference type="Gene3D" id="2.130.10.10">
    <property type="entry name" value="YVTN repeat-like/Quinoprotein amine dehydrogenase"/>
    <property type="match status" value="2"/>
</dbReference>
<feature type="domain" description="Novel STAND NTPase 1" evidence="2">
    <location>
        <begin position="261"/>
        <end position="650"/>
    </location>
</feature>
<dbReference type="NCBIfam" id="NF047832">
    <property type="entry name" value="caspase_w_EACC1"/>
    <property type="match status" value="1"/>
</dbReference>
<dbReference type="InterPro" id="IPR001680">
    <property type="entry name" value="WD40_rpt"/>
</dbReference>
<accession>A0A1M4EJ29</accession>
<name>A0A1M4EJ29_9ACTN</name>
<proteinExistence type="predicted"/>
<dbReference type="SUPFAM" id="SSF52540">
    <property type="entry name" value="P-loop containing nucleoside triphosphate hydrolases"/>
    <property type="match status" value="1"/>
</dbReference>
<gene>
    <name evidence="3" type="ORF">BN4615_P8435</name>
</gene>
<dbReference type="EMBL" id="LT559118">
    <property type="protein sequence ID" value="SBO98919.1"/>
    <property type="molecule type" value="Genomic_DNA"/>
</dbReference>
<dbReference type="GO" id="GO:0004197">
    <property type="term" value="F:cysteine-type endopeptidase activity"/>
    <property type="evidence" value="ECO:0007669"/>
    <property type="project" value="InterPro"/>
</dbReference>
<dbReference type="InterPro" id="IPR029030">
    <property type="entry name" value="Caspase-like_dom_sf"/>
</dbReference>
<dbReference type="Gene3D" id="3.40.50.1460">
    <property type="match status" value="1"/>
</dbReference>
<reference evidence="3" key="1">
    <citation type="submission" date="2016-04" db="EMBL/GenBank/DDBJ databases">
        <authorList>
            <person name="Evans L.H."/>
            <person name="Alamgir A."/>
            <person name="Owens N."/>
            <person name="Weber N.D."/>
            <person name="Virtaneva K."/>
            <person name="Barbian K."/>
            <person name="Babar A."/>
            <person name="Rosenke K."/>
        </authorList>
    </citation>
    <scope>NUCLEOTIDE SEQUENCE</scope>
    <source>
        <strain evidence="3">Nono1</strain>
    </source>
</reference>
<dbReference type="Pfam" id="PF00656">
    <property type="entry name" value="Peptidase_C14"/>
    <property type="match status" value="1"/>
</dbReference>
<evidence type="ECO:0000259" key="2">
    <source>
        <dbReference type="Pfam" id="PF20703"/>
    </source>
</evidence>
<feature type="domain" description="Peptidase C14 caspase" evidence="1">
    <location>
        <begin position="73"/>
        <end position="221"/>
    </location>
</feature>
<sequence>MDSLLLEGPGVRVLLAGSGSHAPGSRLPEVPSIAGTLTDLGRCLTECAGLDPAHLTVLQDPADPRELGAALVAAAEEASEVLVVHYAGHGLLSVKGELHLATRATVDLGKGIAGHQALPYGEVRDILAGSRAALVLLVLDCCFSGRAGLASRAAVGEVFESVRHGTYVLAASGRDEAAWAPPQERHTAFTGALIELLTAGDPLAPRLLTLDDVHRSLARTLTERGLPEPRRQAADRGGHAPLAVNAAWRQRGRGRAGEFSPYRGLAAFGVEDSAYFFGRAGLTGTLADRVTEQLDRPGPLIVTGPSGVGKSSLLRAGLIPAMSGTRFVVLVPGSDPVSALASRFAPLSSTVPETDAAGLRAAIEADPTHLRQVLAGGPGRAVLIVDQFEEVFTACRDERERETFIRALAAACGEPAGTAPVVVVLGVRADFFGHCSAHPELLTALEHPLVVGPMAPVHLREVIEGPARLTGLQIEDGLVELLLEELGTAGGSVLPLLSHALLATWQHREGDRLTLVGYRATGGISRSLAKTADSTLEHLDLRGRQAARRLLPRLVRLGDGTEDTRRRVPIPQLLPAPGTERHEVARRVLDRFVAARLVSVDEEAVQITHEALIRAWPRLRAWIEADRAGLLVLQQLVEDAAEWLRHDRDPAFLYRDTRLVAAQSTTGAAGDSLPDEAREFLAASAQRDRQAVRRRRAMVGLLAGLLMVALVAAVGAVQQWRVAAEHRATTAGRDLVAQAREVAKTDPRTALRLSVAAMSVTDDPGTAGEATAVITANLYAGSFAPGREIRGRPAIIPGTAVVVVADMGGVVSLWDLSRGGSPVKIAEVSAGVGEPNALALSPDGTLLAVGGQGRTPALFDTRDPSRPRLLNVVEPPSSGFESVHSLAFAAGRLVTGGTRRAGEGAEQVVTVWDVADLSRPRHVHRLGDGDGWARVGASADGRFVVACEQGGWLGLLTMTRRSTLREVGTSGEVACDDVTFAISRTGTMVLSDFLAGVWDLSGRAAPRRVAELESPDPGIHEVAVQEDGRLAVTADARGNVILWNLSVPASPQQVVTLRRGVGLRYAAFEAGGDRLAIVTADEVELWDVGRVGRPRPLSGPAVQNLIGLRVAGNARVLYAVHGPDAGLRHDVFLWDIGGTGPPRRISVIEGVRTATVSPSGRLMAGELSESGQGALWDVTDPAFPRRITELPEMPDLISPDDRFMVVRTWEEGLSSIQDISDPSSPSSVSVIKVHPAGLVHGGRFLLGWSDALGESVSTELWDVADLRHPVRKLVIRDAAVHFLPDGGDAAVIAAGVENVLLDLKDPAHPIRSTRLDDASWGPTFSFSEDGRFLRDLGPAGLTIWEVSDRRHPRKVVAELGIMAEGGGALLSPDGLTGVTRSGGNGATIWDLTRLMDVVAHPRETACASIGTGLDRQEWADHLPDVAYRETC</sequence>
<dbReference type="InterPro" id="IPR049052">
    <property type="entry name" value="nSTAND1"/>
</dbReference>
<dbReference type="SUPFAM" id="SSF52129">
    <property type="entry name" value="Caspase-like"/>
    <property type="match status" value="1"/>
</dbReference>
<organism evidence="3">
    <name type="scientific">Nonomuraea gerenzanensis</name>
    <dbReference type="NCBI Taxonomy" id="93944"/>
    <lineage>
        <taxon>Bacteria</taxon>
        <taxon>Bacillati</taxon>
        <taxon>Actinomycetota</taxon>
        <taxon>Actinomycetes</taxon>
        <taxon>Streptosporangiales</taxon>
        <taxon>Streptosporangiaceae</taxon>
        <taxon>Nonomuraea</taxon>
    </lineage>
</organism>
<dbReference type="SUPFAM" id="SSF82171">
    <property type="entry name" value="DPP6 N-terminal domain-like"/>
    <property type="match status" value="1"/>
</dbReference>
<dbReference type="RefSeq" id="WP_225267647.1">
    <property type="nucleotide sequence ID" value="NZ_CP084058.1"/>
</dbReference>
<dbReference type="Pfam" id="PF20703">
    <property type="entry name" value="nSTAND1"/>
    <property type="match status" value="1"/>
</dbReference>
<dbReference type="SMART" id="SM00320">
    <property type="entry name" value="WD40"/>
    <property type="match status" value="3"/>
</dbReference>
<evidence type="ECO:0000313" key="3">
    <source>
        <dbReference type="EMBL" id="SBO98919.1"/>
    </source>
</evidence>
<dbReference type="GO" id="GO:0006508">
    <property type="term" value="P:proteolysis"/>
    <property type="evidence" value="ECO:0007669"/>
    <property type="project" value="InterPro"/>
</dbReference>
<evidence type="ECO:0000259" key="1">
    <source>
        <dbReference type="Pfam" id="PF00656"/>
    </source>
</evidence>